<dbReference type="STRING" id="7209.A0A1I7W482"/>
<accession>A0A1I7W482</accession>
<evidence type="ECO:0000259" key="4">
    <source>
        <dbReference type="Pfam" id="PF25239"/>
    </source>
</evidence>
<dbReference type="GO" id="GO:0032511">
    <property type="term" value="P:late endosome to vacuole transport via multivesicular body sorting pathway"/>
    <property type="evidence" value="ECO:0007669"/>
    <property type="project" value="TreeGrafter"/>
</dbReference>
<dbReference type="PANTHER" id="PTHR22761:SF46">
    <property type="entry name" value="CHARGED MULTIVESICULAR BODY PROTEIN 7"/>
    <property type="match status" value="1"/>
</dbReference>
<reference evidence="5 6" key="1">
    <citation type="submission" date="2012-04" db="EMBL/GenBank/DDBJ databases">
        <title>The Genome Sequence of Loa loa.</title>
        <authorList>
            <consortium name="The Broad Institute Genome Sequencing Platform"/>
            <consortium name="Broad Institute Genome Sequencing Center for Infectious Disease"/>
            <person name="Nutman T.B."/>
            <person name="Fink D.L."/>
            <person name="Russ C."/>
            <person name="Young S."/>
            <person name="Zeng Q."/>
            <person name="Gargeya S."/>
            <person name="Alvarado L."/>
            <person name="Berlin A."/>
            <person name="Chapman S.B."/>
            <person name="Chen Z."/>
            <person name="Freedman E."/>
            <person name="Gellesch M."/>
            <person name="Goldberg J."/>
            <person name="Griggs A."/>
            <person name="Gujja S."/>
            <person name="Heilman E.R."/>
            <person name="Heiman D."/>
            <person name="Howarth C."/>
            <person name="Mehta T."/>
            <person name="Neiman D."/>
            <person name="Pearson M."/>
            <person name="Roberts A."/>
            <person name="Saif S."/>
            <person name="Shea T."/>
            <person name="Shenoy N."/>
            <person name="Sisk P."/>
            <person name="Stolte C."/>
            <person name="Sykes S."/>
            <person name="White J."/>
            <person name="Yandava C."/>
            <person name="Haas B."/>
            <person name="Henn M.R."/>
            <person name="Nusbaum C."/>
            <person name="Birren B."/>
        </authorList>
    </citation>
    <scope>NUCLEOTIDE SEQUENCE [LARGE SCALE GENOMIC DNA]</scope>
</reference>
<dbReference type="CTD" id="9942490"/>
<keyword evidence="6" id="KW-1185">Reference proteome</keyword>
<evidence type="ECO:0000313" key="6">
    <source>
        <dbReference type="Proteomes" id="UP000095285"/>
    </source>
</evidence>
<reference evidence="7" key="2">
    <citation type="submission" date="2016-11" db="UniProtKB">
        <authorList>
            <consortium name="WormBaseParasite"/>
        </authorList>
    </citation>
    <scope>IDENTIFICATION</scope>
</reference>
<name>A0A1I7W482_LOALO</name>
<protein>
    <submittedName>
        <fullName evidence="7">SNF7 family protein</fullName>
    </submittedName>
</protein>
<dbReference type="GO" id="GO:0006900">
    <property type="term" value="P:vesicle budding from membrane"/>
    <property type="evidence" value="ECO:0007669"/>
    <property type="project" value="TreeGrafter"/>
</dbReference>
<dbReference type="GO" id="GO:0009898">
    <property type="term" value="C:cytoplasmic side of plasma membrane"/>
    <property type="evidence" value="ECO:0007669"/>
    <property type="project" value="TreeGrafter"/>
</dbReference>
<dbReference type="Gene3D" id="6.10.140.1230">
    <property type="match status" value="1"/>
</dbReference>
<feature type="region of interest" description="Disordered" evidence="3">
    <location>
        <begin position="406"/>
        <end position="429"/>
    </location>
</feature>
<dbReference type="Pfam" id="PF03357">
    <property type="entry name" value="Snf7"/>
    <property type="match status" value="1"/>
</dbReference>
<keyword evidence="2" id="KW-0175">Coiled coil</keyword>
<dbReference type="KEGG" id="loa:LOAG_05085"/>
<dbReference type="OrthoDB" id="10250120at2759"/>
<dbReference type="OMA" id="LQLQFMR"/>
<dbReference type="EMBL" id="JH712612">
    <property type="protein sequence ID" value="EFO23401.2"/>
    <property type="molecule type" value="Genomic_DNA"/>
</dbReference>
<dbReference type="GO" id="GO:0005771">
    <property type="term" value="C:multivesicular body"/>
    <property type="evidence" value="ECO:0007669"/>
    <property type="project" value="TreeGrafter"/>
</dbReference>
<dbReference type="Proteomes" id="UP000095285">
    <property type="component" value="Unassembled WGS sequence"/>
</dbReference>
<dbReference type="WBParaSite" id="EN70_9504">
    <property type="protein sequence ID" value="EN70_9504"/>
    <property type="gene ID" value="EN70_9504"/>
</dbReference>
<dbReference type="eggNOG" id="KOG2911">
    <property type="taxonomic scope" value="Eukaryota"/>
</dbReference>
<evidence type="ECO:0000256" key="2">
    <source>
        <dbReference type="SAM" id="Coils"/>
    </source>
</evidence>
<evidence type="ECO:0000256" key="3">
    <source>
        <dbReference type="SAM" id="MobiDB-lite"/>
    </source>
</evidence>
<dbReference type="InterPro" id="IPR005024">
    <property type="entry name" value="Snf7_fam"/>
</dbReference>
<evidence type="ECO:0000313" key="7">
    <source>
        <dbReference type="WBParaSite" id="EN70_9504"/>
    </source>
</evidence>
<feature type="domain" description="CHMP7 winged helix" evidence="4">
    <location>
        <begin position="151"/>
        <end position="224"/>
    </location>
</feature>
<dbReference type="InterPro" id="IPR057471">
    <property type="entry name" value="CHMP7_WHD"/>
</dbReference>
<comment type="similarity">
    <text evidence="1">Belongs to the SNF7 family.</text>
</comment>
<dbReference type="Pfam" id="PF25880">
    <property type="entry name" value="WHD_CHMP7_1st"/>
    <property type="match status" value="1"/>
</dbReference>
<proteinExistence type="inferred from homology"/>
<gene>
    <name evidence="5 7" type="ORF">LOAG_05085</name>
</gene>
<dbReference type="Pfam" id="PF25239">
    <property type="entry name" value="WHD_CHMP7"/>
    <property type="match status" value="1"/>
</dbReference>
<dbReference type="RefSeq" id="XP_020302934.1">
    <property type="nucleotide sequence ID" value="XM_020446763.1"/>
</dbReference>
<dbReference type="FunCoup" id="A0A1I7W482">
    <property type="interactions" value="2639"/>
</dbReference>
<dbReference type="GO" id="GO:0000815">
    <property type="term" value="C:ESCRT III complex"/>
    <property type="evidence" value="ECO:0007669"/>
    <property type="project" value="TreeGrafter"/>
</dbReference>
<accession>A0A1S0U106</accession>
<organism evidence="6 7">
    <name type="scientific">Loa loa</name>
    <name type="common">Eye worm</name>
    <name type="synonym">Filaria loa</name>
    <dbReference type="NCBI Taxonomy" id="7209"/>
    <lineage>
        <taxon>Eukaryota</taxon>
        <taxon>Metazoa</taxon>
        <taxon>Ecdysozoa</taxon>
        <taxon>Nematoda</taxon>
        <taxon>Chromadorea</taxon>
        <taxon>Rhabditida</taxon>
        <taxon>Spirurina</taxon>
        <taxon>Spiruromorpha</taxon>
        <taxon>Filarioidea</taxon>
        <taxon>Onchocercidae</taxon>
        <taxon>Loa</taxon>
    </lineage>
</organism>
<feature type="coiled-coil region" evidence="2">
    <location>
        <begin position="241"/>
        <end position="312"/>
    </location>
</feature>
<evidence type="ECO:0000313" key="5">
    <source>
        <dbReference type="EMBL" id="EFO23401.2"/>
    </source>
</evidence>
<dbReference type="AlphaFoldDB" id="A0A1I7W482"/>
<dbReference type="PANTHER" id="PTHR22761">
    <property type="entry name" value="CHARGED MULTIVESICULAR BODY PROTEIN"/>
    <property type="match status" value="1"/>
</dbReference>
<evidence type="ECO:0000256" key="1">
    <source>
        <dbReference type="ARBA" id="ARBA00006190"/>
    </source>
</evidence>
<sequence>MFADIRSIPEILETRLRLNVMGSRRLYPEIWADDDQMSGLMSMIKARDVNPNDYDRKIEFWSDMIAKSCETEKNAVFTIDILKRRFRRGDQLPGSLNVIIQHMLDAGEIITLDDYKARNQNWFQRGYRSFMGSLWGATIDNQTEYVHLLTVKKHADSMLEFFRSEYAVDDDMLPEIVDSAEFFEECKNLVANKKTYDIALAELVNRGEVTIGSSKIGEEVLKFRDNAARGPIKWTESDAGVHDMRRAMNKLEHEIKRLELKAKKAEQDARLYIRQGDKNHAAHYLRQKKRALKEVEAKDNQYQRLLEMMQQLGRTKQNKQILDAYKAGADAFKATLQRQGISPEEIDETMDNIGDAMATAEEIQDAIAAGVPTSTADELNNDLEAELNAILAADNSEIDLMIKNLPDMPSEPSAAGPAKTTSVAADDSIGARLKRLRETA</sequence>
<dbReference type="GeneID" id="9942490"/>